<proteinExistence type="predicted"/>
<accession>Q2R4K5</accession>
<protein>
    <submittedName>
        <fullName evidence="2">Uncharacterized protein</fullName>
    </submittedName>
</protein>
<evidence type="ECO:0000313" key="2">
    <source>
        <dbReference type="EMBL" id="ABA93639.1"/>
    </source>
</evidence>
<feature type="region of interest" description="Disordered" evidence="1">
    <location>
        <begin position="162"/>
        <end position="200"/>
    </location>
</feature>
<sequence>MNCVPLLLYIVPPKLHYILLVSTTLILAIATSHPSRCHEPATGCTVLSIAGMSGAQNQRYQQGNNNRVPNDPYAKDIVDNKEFNIVNQLFQFAMLEEKELQGRDQQKVFSSQRANVAKEDGYINTSDVEDDEKEEKKDKEQKDLSIAPCMLEECLINQAPITFDDEKKGNDNGATTTQGETKDGFPSRREDDEDTTILDITKTTLCINQPKRYLLGRKKRDRA</sequence>
<organism evidence="2">
    <name type="scientific">Oryza sativa subsp. japonica</name>
    <name type="common">Rice</name>
    <dbReference type="NCBI Taxonomy" id="39947"/>
    <lineage>
        <taxon>Eukaryota</taxon>
        <taxon>Viridiplantae</taxon>
        <taxon>Streptophyta</taxon>
        <taxon>Embryophyta</taxon>
        <taxon>Tracheophyta</taxon>
        <taxon>Spermatophyta</taxon>
        <taxon>Magnoliopsida</taxon>
        <taxon>Liliopsida</taxon>
        <taxon>Poales</taxon>
        <taxon>Poaceae</taxon>
        <taxon>BOP clade</taxon>
        <taxon>Oryzoideae</taxon>
        <taxon>Oryzeae</taxon>
        <taxon>Oryzinae</taxon>
        <taxon>Oryza</taxon>
        <taxon>Oryza sativa</taxon>
    </lineage>
</organism>
<reference evidence="2" key="1">
    <citation type="journal article" date="2005" name="BMC Biol.">
        <title>The sequence of rice chromosomes 11 and 12, rich in disease resistance genes and recent gene duplications.</title>
        <authorList>
            <consortium name="The rice chromosomes 11 and 12 sequencing consortia"/>
        </authorList>
    </citation>
    <scope>NUCLEOTIDE SEQUENCE [LARGE SCALE GENOMIC DNA]</scope>
</reference>
<name>Q2R4K5_ORYSJ</name>
<feature type="compositionally biased region" description="Basic and acidic residues" evidence="1">
    <location>
        <begin position="180"/>
        <end position="190"/>
    </location>
</feature>
<reference evidence="2" key="3">
    <citation type="submission" date="2006-01" db="EMBL/GenBank/DDBJ databases">
        <authorList>
            <person name="Buell R."/>
        </authorList>
    </citation>
    <scope>NUCLEOTIDE SEQUENCE</scope>
</reference>
<reference evidence="2" key="2">
    <citation type="submission" date="2005-04" db="EMBL/GenBank/DDBJ databases">
        <authorList>
            <person name="Buell C.R."/>
            <person name="Wing R.A."/>
            <person name="McCombie W.A."/>
            <person name="Ouyang S."/>
        </authorList>
    </citation>
    <scope>NUCLEOTIDE SEQUENCE</scope>
</reference>
<gene>
    <name evidence="2" type="ordered locus">LOC_Os11g28160</name>
</gene>
<dbReference type="EMBL" id="DP000010">
    <property type="protein sequence ID" value="ABA93639.1"/>
    <property type="molecule type" value="Genomic_DNA"/>
</dbReference>
<evidence type="ECO:0000256" key="1">
    <source>
        <dbReference type="SAM" id="MobiDB-lite"/>
    </source>
</evidence>
<feature type="compositionally biased region" description="Basic and acidic residues" evidence="1">
    <location>
        <begin position="134"/>
        <end position="143"/>
    </location>
</feature>
<feature type="region of interest" description="Disordered" evidence="1">
    <location>
        <begin position="120"/>
        <end position="143"/>
    </location>
</feature>
<dbReference type="AlphaFoldDB" id="Q2R4K5"/>